<evidence type="ECO:0000313" key="3">
    <source>
        <dbReference type="Proteomes" id="UP000313988"/>
    </source>
</evidence>
<reference evidence="1 4" key="2">
    <citation type="submission" date="2020-08" db="EMBL/GenBank/DDBJ databases">
        <title>Genomic Encyclopedia of Type Strains, Phase IV (KMG-IV): sequencing the most valuable type-strain genomes for metagenomic binning, comparative biology and taxonomic classification.</title>
        <authorList>
            <person name="Goeker M."/>
        </authorList>
    </citation>
    <scope>NUCLEOTIDE SEQUENCE [LARGE SCALE GENOMIC DNA]</scope>
    <source>
        <strain evidence="1 4">DSM 12027</strain>
    </source>
</reference>
<reference evidence="2 3" key="1">
    <citation type="submission" date="2019-06" db="EMBL/GenBank/DDBJ databases">
        <title>Genome sequence of Deinococcus radiopugnans ATCC 19172.</title>
        <authorList>
            <person name="Maclea K.S."/>
            <person name="Maynard C.R."/>
        </authorList>
    </citation>
    <scope>NUCLEOTIDE SEQUENCE [LARGE SCALE GENOMIC DNA]</scope>
    <source>
        <strain evidence="2 3">ATCC 19172</strain>
    </source>
</reference>
<keyword evidence="4" id="KW-1185">Reference proteome</keyword>
<gene>
    <name evidence="2" type="ORF">FHR04_10620</name>
    <name evidence="1" type="ORF">HNQ04_000328</name>
</gene>
<evidence type="ECO:0000313" key="2">
    <source>
        <dbReference type="EMBL" id="TNM70927.1"/>
    </source>
</evidence>
<dbReference type="Proteomes" id="UP000313988">
    <property type="component" value="Unassembled WGS sequence"/>
</dbReference>
<name>A0A5C4Y4X1_9DEIO</name>
<protein>
    <submittedName>
        <fullName evidence="2">Uncharacterized protein</fullName>
    </submittedName>
</protein>
<sequence length="64" mass="7287">MSEQQTALESLAEFHRHKIDLAGEILVINVGRDVGESTRAEIEYARARGKRVRWLEPEEGRGKP</sequence>
<dbReference type="AlphaFoldDB" id="A0A5C4Y4X1"/>
<dbReference type="EMBL" id="JACHEW010000001">
    <property type="protein sequence ID" value="MBB6015104.1"/>
    <property type="molecule type" value="Genomic_DNA"/>
</dbReference>
<accession>A0A5C4Y4X1</accession>
<organism evidence="2 3">
    <name type="scientific">Deinococcus radiopugnans ATCC 19172</name>
    <dbReference type="NCBI Taxonomy" id="585398"/>
    <lineage>
        <taxon>Bacteria</taxon>
        <taxon>Thermotogati</taxon>
        <taxon>Deinococcota</taxon>
        <taxon>Deinococci</taxon>
        <taxon>Deinococcales</taxon>
        <taxon>Deinococcaceae</taxon>
        <taxon>Deinococcus</taxon>
    </lineage>
</organism>
<evidence type="ECO:0000313" key="1">
    <source>
        <dbReference type="EMBL" id="MBB6015104.1"/>
    </source>
</evidence>
<proteinExistence type="predicted"/>
<dbReference type="RefSeq" id="WP_139403149.1">
    <property type="nucleotide sequence ID" value="NZ_JACHEW010000001.1"/>
</dbReference>
<evidence type="ECO:0000313" key="4">
    <source>
        <dbReference type="Proteomes" id="UP000629870"/>
    </source>
</evidence>
<dbReference type="Proteomes" id="UP000629870">
    <property type="component" value="Unassembled WGS sequence"/>
</dbReference>
<dbReference type="EMBL" id="VDMO01000010">
    <property type="protein sequence ID" value="TNM70927.1"/>
    <property type="molecule type" value="Genomic_DNA"/>
</dbReference>
<comment type="caution">
    <text evidence="2">The sequence shown here is derived from an EMBL/GenBank/DDBJ whole genome shotgun (WGS) entry which is preliminary data.</text>
</comment>
<dbReference type="OrthoDB" id="9255658at2"/>